<dbReference type="EMBL" id="CP076544">
    <property type="protein sequence ID" value="QWS32382.1"/>
    <property type="molecule type" value="Genomic_DNA"/>
</dbReference>
<evidence type="ECO:0000313" key="1">
    <source>
        <dbReference type="EMBL" id="QWS32382.1"/>
    </source>
</evidence>
<organism evidence="1 2">
    <name type="scientific">Curtobacterium aetherium</name>
    <dbReference type="NCBI Taxonomy" id="2841594"/>
    <lineage>
        <taxon>Bacteria</taxon>
        <taxon>Bacillati</taxon>
        <taxon>Actinomycetota</taxon>
        <taxon>Actinomycetes</taxon>
        <taxon>Micrococcales</taxon>
        <taxon>Microbacteriaceae</taxon>
        <taxon>Curtobacterium</taxon>
    </lineage>
</organism>
<name>A0ACD1E0E3_9MICO</name>
<dbReference type="Proteomes" id="UP000681794">
    <property type="component" value="Chromosome"/>
</dbReference>
<sequence>MRIARWPGAFLMFVVLSALAGLLVAVAVTPAVAVAGEGASGAASFFEDLPSYLDIQTPQQVSTVYAKQGGKDVPIASFYAENRTNVSSAQIADTLKQAAIDTEDPRFRDEGGVDVIGTIRAAIADALHAGVQGGSSITQQYVKNVLVQQCEQLTGKDADATDAAIAACYHKVAGQSKARKLQEIRYAVAVNKKYTKDQILTGYLNIVGLGGRVYGAEAGAHYYFGVHAKDLSLVQSATLVAILNYPSQLRIDQPDDAKNGAANGYRLTKIRRDYVLRRMHAHGAITAAELRKAVATPITPKITETADGCSAAASQYDAGYFCDTVRSQLLADPAFGKTASDRIATLDTKGLSIHTSLDLDLQHTAQAALSSYVPKTMAGVDAGGANVTVEPGTGRVLSMVQNTDYTQSDAPTAGATAVNYNADRAVGSSSGFPTGSTYKVFTLADWLATGHTLSQTVSTTEHSFPQSEFTNSCTPLGGPPWQVANAELVDPTMSVLTATVESINTAFGAMAKQLDLCGIQKTAEAMGIHQADGSAPDSNPASVLGTNPLSPIDLAEAYAGFANGGVVCTPTTIDRVTTAEGGTIRPTPSTCTRGVSAEVAGTVDFALQGVLSGRGTAATANPGDAVPKFAKTGTTDGDEQNWLIASTTKYTNATWVGNVQGHVRLAQWPFLQGTTGYSAKFGIGKQLMTYLDGTYSGGALPAPDQALIGSAPKASPAPSTGAQQGAQTPAPAGRDAAAQGAAGQGAVGQGGAGQGAAGQATAGQPAAGQGGSGQGGSGQGGSGQAGPGATAPGGAAAPAGGGGGSGR</sequence>
<reference evidence="1" key="1">
    <citation type="submission" date="2021-06" db="EMBL/GenBank/DDBJ databases">
        <authorList>
            <person name="Ellington A.J."/>
            <person name="Bryan N.C."/>
            <person name="Christner B.C."/>
            <person name="Reisch C.R."/>
        </authorList>
    </citation>
    <scope>NUCLEOTIDE SEQUENCE</scope>
    <source>
        <strain evidence="1">L6-1</strain>
    </source>
</reference>
<keyword evidence="2" id="KW-1185">Reference proteome</keyword>
<gene>
    <name evidence="1" type="ORF">KM842_08655</name>
</gene>
<accession>A0ACD1E0E3</accession>
<protein>
    <submittedName>
        <fullName evidence="1">Penicillin-binding protein</fullName>
    </submittedName>
</protein>
<evidence type="ECO:0000313" key="2">
    <source>
        <dbReference type="Proteomes" id="UP000681794"/>
    </source>
</evidence>
<proteinExistence type="predicted"/>